<organism evidence="2 3">
    <name type="scientific">Camellia sinensis var. sinensis</name>
    <name type="common">China tea</name>
    <dbReference type="NCBI Taxonomy" id="542762"/>
    <lineage>
        <taxon>Eukaryota</taxon>
        <taxon>Viridiplantae</taxon>
        <taxon>Streptophyta</taxon>
        <taxon>Embryophyta</taxon>
        <taxon>Tracheophyta</taxon>
        <taxon>Spermatophyta</taxon>
        <taxon>Magnoliopsida</taxon>
        <taxon>eudicotyledons</taxon>
        <taxon>Gunneridae</taxon>
        <taxon>Pentapetalae</taxon>
        <taxon>asterids</taxon>
        <taxon>Ericales</taxon>
        <taxon>Theaceae</taxon>
        <taxon>Camellia</taxon>
    </lineage>
</organism>
<name>A0A4V3WM61_CAMSN</name>
<evidence type="ECO:0008006" key="4">
    <source>
        <dbReference type="Google" id="ProtNLM"/>
    </source>
</evidence>
<gene>
    <name evidence="2" type="ORF">TEA_025842</name>
</gene>
<keyword evidence="1" id="KW-0472">Membrane</keyword>
<dbReference type="EMBL" id="SDRB02010095">
    <property type="protein sequence ID" value="THG07337.1"/>
    <property type="molecule type" value="Genomic_DNA"/>
</dbReference>
<evidence type="ECO:0000313" key="3">
    <source>
        <dbReference type="Proteomes" id="UP000306102"/>
    </source>
</evidence>
<evidence type="ECO:0000256" key="1">
    <source>
        <dbReference type="SAM" id="Phobius"/>
    </source>
</evidence>
<dbReference type="PANTHER" id="PTHR33237">
    <property type="entry name" value="F2P16.13 PROTEIN-RELATED"/>
    <property type="match status" value="1"/>
</dbReference>
<keyword evidence="1" id="KW-1133">Transmembrane helix</keyword>
<dbReference type="AlphaFoldDB" id="A0A4V3WM61"/>
<keyword evidence="3" id="KW-1185">Reference proteome</keyword>
<reference evidence="2 3" key="1">
    <citation type="journal article" date="2018" name="Proc. Natl. Acad. Sci. U.S.A.">
        <title>Draft genome sequence of Camellia sinensis var. sinensis provides insights into the evolution of the tea genome and tea quality.</title>
        <authorList>
            <person name="Wei C."/>
            <person name="Yang H."/>
            <person name="Wang S."/>
            <person name="Zhao J."/>
            <person name="Liu C."/>
            <person name="Gao L."/>
            <person name="Xia E."/>
            <person name="Lu Y."/>
            <person name="Tai Y."/>
            <person name="She G."/>
            <person name="Sun J."/>
            <person name="Cao H."/>
            <person name="Tong W."/>
            <person name="Gao Q."/>
            <person name="Li Y."/>
            <person name="Deng W."/>
            <person name="Jiang X."/>
            <person name="Wang W."/>
            <person name="Chen Q."/>
            <person name="Zhang S."/>
            <person name="Li H."/>
            <person name="Wu J."/>
            <person name="Wang P."/>
            <person name="Li P."/>
            <person name="Shi C."/>
            <person name="Zheng F."/>
            <person name="Jian J."/>
            <person name="Huang B."/>
            <person name="Shan D."/>
            <person name="Shi M."/>
            <person name="Fang C."/>
            <person name="Yue Y."/>
            <person name="Li F."/>
            <person name="Li D."/>
            <person name="Wei S."/>
            <person name="Han B."/>
            <person name="Jiang C."/>
            <person name="Yin Y."/>
            <person name="Xia T."/>
            <person name="Zhang Z."/>
            <person name="Bennetzen J.L."/>
            <person name="Zhao S."/>
            <person name="Wan X."/>
        </authorList>
    </citation>
    <scope>NUCLEOTIDE SEQUENCE [LARGE SCALE GENOMIC DNA]</scope>
    <source>
        <strain evidence="3">cv. Shuchazao</strain>
        <tissue evidence="2">Leaf</tissue>
    </source>
</reference>
<comment type="caution">
    <text evidence="2">The sequence shown here is derived from an EMBL/GenBank/DDBJ whole genome shotgun (WGS) entry which is preliminary data.</text>
</comment>
<protein>
    <recommendedName>
        <fullName evidence="4">Transmembrane protein</fullName>
    </recommendedName>
</protein>
<evidence type="ECO:0000313" key="2">
    <source>
        <dbReference type="EMBL" id="THG07337.1"/>
    </source>
</evidence>
<proteinExistence type="predicted"/>
<keyword evidence="1" id="KW-0812">Transmembrane</keyword>
<dbReference type="Proteomes" id="UP000306102">
    <property type="component" value="Unassembled WGS sequence"/>
</dbReference>
<dbReference type="PANTHER" id="PTHR33237:SF50">
    <property type="entry name" value="TRANSMEMBRANE PROTEIN"/>
    <property type="match status" value="1"/>
</dbReference>
<feature type="transmembrane region" description="Helical" evidence="1">
    <location>
        <begin position="16"/>
        <end position="35"/>
    </location>
</feature>
<sequence>MVRLTPIHSGDHSGSMPLLAVGLFISLSALVALCAKHSRKISRKNETETFDSKVLPPKSPLRSPKQLIPFINHQKTEAEAEIGGEADVEGFGEGGLWQKAILMGEKCQPPEFSGVIYYDCDGNPISEMPRSPRRVNIGYNGDTAWDSTLPNFSFPVPKDGN</sequence>
<accession>A0A4V3WM61</accession>